<evidence type="ECO:0000256" key="2">
    <source>
        <dbReference type="ARBA" id="ARBA00020675"/>
    </source>
</evidence>
<dbReference type="InterPro" id="IPR036925">
    <property type="entry name" value="TIF_IF2_dom3_sf"/>
</dbReference>
<comment type="subcellular location">
    <subcellularLocation>
        <location evidence="8">Cytoplasm</location>
    </subcellularLocation>
</comment>
<evidence type="ECO:0000313" key="12">
    <source>
        <dbReference type="EMBL" id="QDZ40975.1"/>
    </source>
</evidence>
<evidence type="ECO:0000259" key="11">
    <source>
        <dbReference type="PROSITE" id="PS51722"/>
    </source>
</evidence>
<reference evidence="12" key="1">
    <citation type="submission" date="2019-08" db="EMBL/GenBank/DDBJ databases">
        <title>Carotenoids and Carotenoid Binding Proteins in the Halophilic Cyanobacterium Euhalothece sp. ZM00.</title>
        <authorList>
            <person name="Cho S.M."/>
            <person name="Song J.Y."/>
            <person name="Park Y.-I."/>
        </authorList>
    </citation>
    <scope>NUCLEOTIDE SEQUENCE [LARGE SCALE GENOMIC DNA]</scope>
    <source>
        <strain evidence="12">Z-M001</strain>
    </source>
</reference>
<dbReference type="Pfam" id="PF11987">
    <property type="entry name" value="IF-2"/>
    <property type="match status" value="1"/>
</dbReference>
<dbReference type="Gene3D" id="3.40.50.10050">
    <property type="entry name" value="Translation initiation factor IF- 2, domain 3"/>
    <property type="match status" value="1"/>
</dbReference>
<dbReference type="InterPro" id="IPR023115">
    <property type="entry name" value="TIF_IF2_dom3"/>
</dbReference>
<dbReference type="InterPro" id="IPR000795">
    <property type="entry name" value="T_Tr_GTP-bd_dom"/>
</dbReference>
<feature type="compositionally biased region" description="Basic and acidic residues" evidence="10">
    <location>
        <begin position="85"/>
        <end position="95"/>
    </location>
</feature>
<sequence>MTKVRIYDLSRELDLDNKQVLEICEKLNIGAKSHSSTIPEEDAQRIRADVQRTGVTRRSDFRNGKGKNNAKSNKPNKKGKQQILEVRHNKQREENSSSEQDSPSHQLMTPPRRNTSQVEEKKDIKPKPQMKKTSEETSSTVSQKEEPSKPNLQPVSSASTQENLEVEKSQSSEKPEVKTDASAPQSKKQPSAQEEKPELIGPPSKPKPPKGAKSSAQEEKAESKKVEKPRKVEKPTLKSSPSKSKPKPESEKPDEPKPEKVAQEKKEEKPAPKKPAKPKMLAKPKRVKDEKEAPPEEVAAKADGEDTSSEEDTSDENEIFLDVPKRPRPKHVEAPTRGGKKKRWEEEEEDSEKAEAKAQKKRRPKPIIEDDDEEELALENDEENLDDASQEQLIALRSLERPPKPQALQKESSPPQKSSPSKPKKNKDKGSSSQQRSQRQEKEETKQRPEKITLRDNLAVWELAEMLVASETEIIKNLFFKGIAANITQTLDMETARLVAEDLGVEVEIPEKKSGAEKTEMLDNEDLENLQSRPPVVTIMGHVDHGKTSLLDSIRQTKVAEGEAGGITQHTGAYHVDVEHEGETKQVVFLDTPGHEAFTAMRARGAKVTDIAVLVVAADDGVQPQTQEAISHAKAAGVPIVVAINKIDKEGSNPDRVKQELTEHGLVPEEWGGETPMVGVSAITGENLDELLEMISLVAELEELSANPDRLARGTVIEANLDRARGPVATLLVQNGTLRLGDVIVAGPCFGKIRAMIDDRGQRVEAASPSFAVEILGLSEVPSAGDEFDVYADERQARAIAEERSEQMRTSRLQRAANSRRVTLSGVSEQAQEGELKELNLIIKADVQGSVEAIQSSLAQLPQDEVQIRVLFAAPGEVTETDVDLAAASGAVIIGFNTTLASNAKTAADQEGVDVREYDIIYKLLDEIQGAMEGLLDPEEVESPLGTAEVRAVFPVGRGNAAGCYVQSGRLVRNRRMRVRRNGEVVYDGNIDSLKRVKDDVKEVQTGFECGVGSNKFNGWQEGDIIEAYEMVMKRRSLSGKK</sequence>
<comment type="function">
    <text evidence="7 8 9">One of the essential components for the initiation of protein synthesis. Protects formylmethionyl-tRNA from spontaneous hydrolysis and promotes its binding to the 30S ribosomal subunits. Also involved in the hydrolysis of GTP during the formation of the 70S ribosomal complex.</text>
</comment>
<keyword evidence="5 8" id="KW-0648">Protein biosynthesis</keyword>
<accession>A0A5B8NRV1</accession>
<dbReference type="CDD" id="cd01887">
    <property type="entry name" value="IF2_eIF5B"/>
    <property type="match status" value="1"/>
</dbReference>
<evidence type="ECO:0000256" key="1">
    <source>
        <dbReference type="ARBA" id="ARBA00007733"/>
    </source>
</evidence>
<feature type="compositionally biased region" description="Acidic residues" evidence="10">
    <location>
        <begin position="369"/>
        <end position="389"/>
    </location>
</feature>
<dbReference type="InterPro" id="IPR005225">
    <property type="entry name" value="Small_GTP-bd"/>
</dbReference>
<feature type="compositionally biased region" description="Basic and acidic residues" evidence="10">
    <location>
        <begin position="438"/>
        <end position="450"/>
    </location>
</feature>
<name>A0A5B8NRV1_9CHRO</name>
<dbReference type="GO" id="GO:0003924">
    <property type="term" value="F:GTPase activity"/>
    <property type="evidence" value="ECO:0007669"/>
    <property type="project" value="UniProtKB-UniRule"/>
</dbReference>
<dbReference type="GO" id="GO:0003743">
    <property type="term" value="F:translation initiation factor activity"/>
    <property type="evidence" value="ECO:0007669"/>
    <property type="project" value="UniProtKB-UniRule"/>
</dbReference>
<dbReference type="InterPro" id="IPR000178">
    <property type="entry name" value="TF_IF2_bacterial-like"/>
</dbReference>
<feature type="compositionally biased region" description="Polar residues" evidence="10">
    <location>
        <begin position="150"/>
        <end position="163"/>
    </location>
</feature>
<dbReference type="RefSeq" id="WP_146296815.1">
    <property type="nucleotide sequence ID" value="NZ_CP042326.1"/>
</dbReference>
<dbReference type="Proteomes" id="UP000318453">
    <property type="component" value="Chromosome"/>
</dbReference>
<dbReference type="FunFam" id="2.40.30.10:FF:000008">
    <property type="entry name" value="Translation initiation factor IF-2"/>
    <property type="match status" value="1"/>
</dbReference>
<dbReference type="CDD" id="cd03702">
    <property type="entry name" value="IF2_mtIF2_II"/>
    <property type="match status" value="1"/>
</dbReference>
<feature type="compositionally biased region" description="Basic and acidic residues" evidence="10">
    <location>
        <begin position="287"/>
        <end position="304"/>
    </location>
</feature>
<dbReference type="AlphaFoldDB" id="A0A5B8NRV1"/>
<dbReference type="KEGG" id="enn:FRE64_14120"/>
<feature type="compositionally biased region" description="Polar residues" evidence="10">
    <location>
        <begin position="182"/>
        <end position="192"/>
    </location>
</feature>
<dbReference type="SUPFAM" id="SSF52540">
    <property type="entry name" value="P-loop containing nucleoside triphosphate hydrolases"/>
    <property type="match status" value="1"/>
</dbReference>
<dbReference type="InterPro" id="IPR006847">
    <property type="entry name" value="IF2_N"/>
</dbReference>
<dbReference type="Pfam" id="PF04760">
    <property type="entry name" value="IF2_N"/>
    <property type="match status" value="2"/>
</dbReference>
<feature type="compositionally biased region" description="Low complexity" evidence="10">
    <location>
        <begin position="410"/>
        <end position="421"/>
    </location>
</feature>
<dbReference type="InterPro" id="IPR009000">
    <property type="entry name" value="Transl_B-barrel_sf"/>
</dbReference>
<keyword evidence="13" id="KW-1185">Reference proteome</keyword>
<evidence type="ECO:0000256" key="8">
    <source>
        <dbReference type="HAMAP-Rule" id="MF_00100"/>
    </source>
</evidence>
<feature type="compositionally biased region" description="Basic and acidic residues" evidence="10">
    <location>
        <begin position="165"/>
        <end position="179"/>
    </location>
</feature>
<dbReference type="SUPFAM" id="SSF52156">
    <property type="entry name" value="Initiation factor IF2/eIF5b, domain 3"/>
    <property type="match status" value="1"/>
</dbReference>
<feature type="binding site" evidence="8">
    <location>
        <begin position="645"/>
        <end position="648"/>
    </location>
    <ligand>
        <name>GTP</name>
        <dbReference type="ChEBI" id="CHEBI:37565"/>
    </ligand>
</feature>
<keyword evidence="8" id="KW-0963">Cytoplasm</keyword>
<dbReference type="CDD" id="cd03692">
    <property type="entry name" value="mtIF2_IVc"/>
    <property type="match status" value="1"/>
</dbReference>
<dbReference type="PANTHER" id="PTHR43381">
    <property type="entry name" value="TRANSLATION INITIATION FACTOR IF-2-RELATED"/>
    <property type="match status" value="1"/>
</dbReference>
<dbReference type="InterPro" id="IPR044145">
    <property type="entry name" value="IF2_II"/>
</dbReference>
<dbReference type="OrthoDB" id="9811804at2"/>
<dbReference type="Gene3D" id="3.40.50.300">
    <property type="entry name" value="P-loop containing nucleotide triphosphate hydrolases"/>
    <property type="match status" value="1"/>
</dbReference>
<dbReference type="HAMAP" id="MF_00100_B">
    <property type="entry name" value="IF_2_B"/>
    <property type="match status" value="1"/>
</dbReference>
<keyword evidence="3 8" id="KW-0396">Initiation factor</keyword>
<dbReference type="EMBL" id="CP042326">
    <property type="protein sequence ID" value="QDZ40975.1"/>
    <property type="molecule type" value="Genomic_DNA"/>
</dbReference>
<dbReference type="FunFam" id="3.40.50.10050:FF:000001">
    <property type="entry name" value="Translation initiation factor IF-2"/>
    <property type="match status" value="1"/>
</dbReference>
<feature type="compositionally biased region" description="Basic and acidic residues" evidence="10">
    <location>
        <begin position="216"/>
        <end position="236"/>
    </location>
</feature>
<evidence type="ECO:0000256" key="9">
    <source>
        <dbReference type="RuleBase" id="RU000644"/>
    </source>
</evidence>
<proteinExistence type="inferred from homology"/>
<feature type="compositionally biased region" description="Polar residues" evidence="10">
    <location>
        <begin position="97"/>
        <end position="117"/>
    </location>
</feature>
<dbReference type="Gene3D" id="2.40.30.10">
    <property type="entry name" value="Translation factors"/>
    <property type="match status" value="2"/>
</dbReference>
<dbReference type="PROSITE" id="PS51722">
    <property type="entry name" value="G_TR_2"/>
    <property type="match status" value="1"/>
</dbReference>
<dbReference type="PRINTS" id="PR00315">
    <property type="entry name" value="ELONGATNFCT"/>
</dbReference>
<evidence type="ECO:0000256" key="5">
    <source>
        <dbReference type="ARBA" id="ARBA00022917"/>
    </source>
</evidence>
<comment type="similarity">
    <text evidence="1 8 9">Belongs to the TRAFAC class translation factor GTPase superfamily. Classic translation factor GTPase family. IF-2 subfamily.</text>
</comment>
<organism evidence="12 13">
    <name type="scientific">Euhalothece natronophila Z-M001</name>
    <dbReference type="NCBI Taxonomy" id="522448"/>
    <lineage>
        <taxon>Bacteria</taxon>
        <taxon>Bacillati</taxon>
        <taxon>Cyanobacteriota</taxon>
        <taxon>Cyanophyceae</taxon>
        <taxon>Oscillatoriophycideae</taxon>
        <taxon>Chroococcales</taxon>
        <taxon>Halothecacae</taxon>
        <taxon>Halothece cluster</taxon>
        <taxon>Euhalothece</taxon>
    </lineage>
</organism>
<dbReference type="InterPro" id="IPR027417">
    <property type="entry name" value="P-loop_NTPase"/>
</dbReference>
<feature type="compositionally biased region" description="Basic residues" evidence="10">
    <location>
        <begin position="272"/>
        <end position="286"/>
    </location>
</feature>
<comment type="caution">
    <text evidence="8">Lacks conserved residue(s) required for the propagation of feature annotation.</text>
</comment>
<dbReference type="GO" id="GO:0005829">
    <property type="term" value="C:cytosol"/>
    <property type="evidence" value="ECO:0007669"/>
    <property type="project" value="TreeGrafter"/>
</dbReference>
<feature type="compositionally biased region" description="Acidic residues" evidence="10">
    <location>
        <begin position="305"/>
        <end position="319"/>
    </location>
</feature>
<feature type="binding site" evidence="8">
    <location>
        <begin position="591"/>
        <end position="595"/>
    </location>
    <ligand>
        <name>GTP</name>
        <dbReference type="ChEBI" id="CHEBI:37565"/>
    </ligand>
</feature>
<dbReference type="NCBIfam" id="TIGR00487">
    <property type="entry name" value="IF-2"/>
    <property type="match status" value="1"/>
</dbReference>
<dbReference type="FunFam" id="2.40.30.10:FF:000007">
    <property type="entry name" value="Translation initiation factor IF-2"/>
    <property type="match status" value="1"/>
</dbReference>
<dbReference type="Pfam" id="PF22042">
    <property type="entry name" value="EF-G_D2"/>
    <property type="match status" value="1"/>
</dbReference>
<keyword evidence="6 8" id="KW-0342">GTP-binding</keyword>
<evidence type="ECO:0000256" key="4">
    <source>
        <dbReference type="ARBA" id="ARBA00022741"/>
    </source>
</evidence>
<dbReference type="SUPFAM" id="SSF50447">
    <property type="entry name" value="Translation proteins"/>
    <property type="match status" value="2"/>
</dbReference>
<dbReference type="FunFam" id="3.40.50.300:FF:000019">
    <property type="entry name" value="Translation initiation factor IF-2"/>
    <property type="match status" value="1"/>
</dbReference>
<dbReference type="InterPro" id="IPR015760">
    <property type="entry name" value="TIF_IF2"/>
</dbReference>
<evidence type="ECO:0000256" key="7">
    <source>
        <dbReference type="ARBA" id="ARBA00025162"/>
    </source>
</evidence>
<dbReference type="PANTHER" id="PTHR43381:SF5">
    <property type="entry name" value="TR-TYPE G DOMAIN-CONTAINING PROTEIN"/>
    <property type="match status" value="1"/>
</dbReference>
<evidence type="ECO:0000313" key="13">
    <source>
        <dbReference type="Proteomes" id="UP000318453"/>
    </source>
</evidence>
<dbReference type="InterPro" id="IPR053905">
    <property type="entry name" value="EF-G-like_DII"/>
</dbReference>
<evidence type="ECO:0000256" key="6">
    <source>
        <dbReference type="ARBA" id="ARBA00023134"/>
    </source>
</evidence>
<dbReference type="GO" id="GO:0005525">
    <property type="term" value="F:GTP binding"/>
    <property type="evidence" value="ECO:0007669"/>
    <property type="project" value="UniProtKB-KW"/>
</dbReference>
<evidence type="ECO:0000256" key="10">
    <source>
        <dbReference type="SAM" id="MobiDB-lite"/>
    </source>
</evidence>
<dbReference type="PROSITE" id="PS01176">
    <property type="entry name" value="IF2"/>
    <property type="match status" value="1"/>
</dbReference>
<gene>
    <name evidence="8 12" type="primary">infB</name>
    <name evidence="12" type="ORF">FRE64_14120</name>
</gene>
<feature type="binding site" evidence="8">
    <location>
        <begin position="541"/>
        <end position="548"/>
    </location>
    <ligand>
        <name>GTP</name>
        <dbReference type="ChEBI" id="CHEBI:37565"/>
    </ligand>
</feature>
<feature type="region of interest" description="Disordered" evidence="10">
    <location>
        <begin position="30"/>
        <end position="450"/>
    </location>
</feature>
<dbReference type="Pfam" id="PF00009">
    <property type="entry name" value="GTP_EFTU"/>
    <property type="match status" value="1"/>
</dbReference>
<dbReference type="NCBIfam" id="TIGR00231">
    <property type="entry name" value="small_GTP"/>
    <property type="match status" value="1"/>
</dbReference>
<evidence type="ECO:0000256" key="3">
    <source>
        <dbReference type="ARBA" id="ARBA00022540"/>
    </source>
</evidence>
<dbReference type="Gene3D" id="1.10.10.2480">
    <property type="match status" value="1"/>
</dbReference>
<protein>
    <recommendedName>
        <fullName evidence="2 8">Translation initiation factor IF-2</fullName>
    </recommendedName>
</protein>
<keyword evidence="4 8" id="KW-0547">Nucleotide-binding</keyword>
<feature type="domain" description="Tr-type G" evidence="11">
    <location>
        <begin position="532"/>
        <end position="705"/>
    </location>
</feature>
<feature type="compositionally biased region" description="Basic and acidic residues" evidence="10">
    <location>
        <begin position="246"/>
        <end position="271"/>
    </location>
</feature>